<dbReference type="AlphaFoldDB" id="A0AA95KJ57"/>
<dbReference type="InterPro" id="IPR009833">
    <property type="entry name" value="DUF1398"/>
</dbReference>
<dbReference type="Proteomes" id="UP001300672">
    <property type="component" value="Chromosome"/>
</dbReference>
<dbReference type="EMBL" id="CP124755">
    <property type="protein sequence ID" value="WGZ89583.1"/>
    <property type="molecule type" value="Genomic_DNA"/>
</dbReference>
<reference evidence="1" key="1">
    <citation type="journal article" date="2023" name="Int. J. Mol. Sci.">
        <title>Metagenomics Revealed a New Genus 'Candidatus Thiocaldithrix dubininis' gen. nov., sp. nov. and a New Species 'Candidatus Thiothrix putei' sp. nov. in the Family Thiotrichaceae, Some Members of Which Have Traits of Both Na+- and H+-Motive Energetics.</title>
        <authorList>
            <person name="Ravin N.V."/>
            <person name="Muntyan M.S."/>
            <person name="Smolyakov D.D."/>
            <person name="Rudenko T.S."/>
            <person name="Beletsky A.V."/>
            <person name="Mardanov A.V."/>
            <person name="Grabovich M.Y."/>
        </authorList>
    </citation>
    <scope>NUCLEOTIDE SEQUENCE</scope>
    <source>
        <strain evidence="1">GKL-01</strain>
    </source>
</reference>
<reference evidence="1" key="2">
    <citation type="submission" date="2023-04" db="EMBL/GenBank/DDBJ databases">
        <authorList>
            <person name="Beletskiy A.V."/>
            <person name="Mardanov A.V."/>
            <person name="Ravin N.V."/>
        </authorList>
    </citation>
    <scope>NUCLEOTIDE SEQUENCE</scope>
    <source>
        <strain evidence="1">GKL-01</strain>
    </source>
</reference>
<proteinExistence type="predicted"/>
<organism evidence="1">
    <name type="scientific">Candidatus Thiocaldithrix dubininis</name>
    <dbReference type="NCBI Taxonomy" id="3080823"/>
    <lineage>
        <taxon>Bacteria</taxon>
        <taxon>Pseudomonadati</taxon>
        <taxon>Pseudomonadota</taxon>
        <taxon>Gammaproteobacteria</taxon>
        <taxon>Thiotrichales</taxon>
        <taxon>Thiotrichaceae</taxon>
        <taxon>Candidatus Thiocaldithrix</taxon>
    </lineage>
</organism>
<dbReference type="SUPFAM" id="SSF160419">
    <property type="entry name" value="YdfO-like"/>
    <property type="match status" value="1"/>
</dbReference>
<protein>
    <submittedName>
        <fullName evidence="1">DUF1398 family protein</fullName>
    </submittedName>
</protein>
<sequence>MNPTIIQALSTATLDGSMPFPEIVGKLIEQGVEYYHVDYVIHRKTFYTSQGQWQETAITYQNLPDIAETLDQVTLLAAIRDSQLNHQSYYNFSYRAMQAGVQGYIAFLRGKHVTYWGRDGSQHIEWFPGAKPNS</sequence>
<name>A0AA95KJ57_9GAMM</name>
<dbReference type="Gene3D" id="3.30.1810.10">
    <property type="entry name" value="YdfO-like"/>
    <property type="match status" value="1"/>
</dbReference>
<dbReference type="InterPro" id="IPR036696">
    <property type="entry name" value="YdfO-like_sf"/>
</dbReference>
<dbReference type="KEGG" id="tdu:QJT80_08675"/>
<gene>
    <name evidence="1" type="ORF">QJT80_08675</name>
</gene>
<evidence type="ECO:0000313" key="1">
    <source>
        <dbReference type="EMBL" id="WGZ89583.1"/>
    </source>
</evidence>
<dbReference type="Pfam" id="PF07166">
    <property type="entry name" value="DUF1398"/>
    <property type="match status" value="1"/>
</dbReference>
<accession>A0AA95KJ57</accession>